<feature type="domain" description="CCHC-type" evidence="4">
    <location>
        <begin position="116"/>
        <end position="132"/>
    </location>
</feature>
<dbReference type="GO" id="GO:0003676">
    <property type="term" value="F:nucleic acid binding"/>
    <property type="evidence" value="ECO:0007669"/>
    <property type="project" value="InterPro"/>
</dbReference>
<reference evidence="6" key="1">
    <citation type="journal article" date="2017" name="Nat. Ecol. Evol.">
        <title>Genome expansion and lineage-specific genetic innovations in the forest pathogenic fungi Armillaria.</title>
        <authorList>
            <person name="Sipos G."/>
            <person name="Prasanna A.N."/>
            <person name="Walter M.C."/>
            <person name="O'Connor E."/>
            <person name="Balint B."/>
            <person name="Krizsan K."/>
            <person name="Kiss B."/>
            <person name="Hess J."/>
            <person name="Varga T."/>
            <person name="Slot J."/>
            <person name="Riley R."/>
            <person name="Boka B."/>
            <person name="Rigling D."/>
            <person name="Barry K."/>
            <person name="Lee J."/>
            <person name="Mihaltcheva S."/>
            <person name="LaButti K."/>
            <person name="Lipzen A."/>
            <person name="Waldron R."/>
            <person name="Moloney N.M."/>
            <person name="Sperisen C."/>
            <person name="Kredics L."/>
            <person name="Vagvoelgyi C."/>
            <person name="Patrignani A."/>
            <person name="Fitzpatrick D."/>
            <person name="Nagy I."/>
            <person name="Doyle S."/>
            <person name="Anderson J.B."/>
            <person name="Grigoriev I.V."/>
            <person name="Gueldener U."/>
            <person name="Muensterkoetter M."/>
            <person name="Nagy L.G."/>
        </authorList>
    </citation>
    <scope>NUCLEOTIDE SEQUENCE [LARGE SCALE GENOMIC DNA]</scope>
    <source>
        <strain evidence="6">C18/9</strain>
    </source>
</reference>
<sequence>MVNTQFQDPAVKEVYEKKMFDLWMGNMPATHYFQELEKEAKLAGLRNNEQEHGAMVKAKGSSTTPTSNRNAGGVTSLTLAKPAGNTTSHDAGSGRWTTYGGAGQPMNIDRLRAEGRCFRCKEKGHLGKDCPKKQEHKDICLVIAAEQEQKMESKVKEIEECNNDNDMTTDLCLWDDGHDAGDTVATTGRPSRRDTSGPLKSKQPSPPSAQAKVVEPAGHRAKSLPKEERNVPKTSNLRAGEVKPVIPFGNGASIQTDHTLLSTLLGNAHDGAQKKTAKGQEAVSVQTVKRGHKVTLIEVPNEEDDTSFVLYQRKVAATDADACRPSLKRESPLKEREAEHPISNDPLRSEDQEAVKHMPPMVQTRWLKPFEVDWTLRAIQGARNNNATHAVLFVWGGKTAQEQLYKLREPVHYIRGT</sequence>
<dbReference type="SUPFAM" id="SSF57756">
    <property type="entry name" value="Retrovirus zinc finger-like domains"/>
    <property type="match status" value="1"/>
</dbReference>
<dbReference type="SMART" id="SM00343">
    <property type="entry name" value="ZnF_C2HC"/>
    <property type="match status" value="1"/>
</dbReference>
<dbReference type="AlphaFoldDB" id="A0A284QTZ3"/>
<dbReference type="OrthoDB" id="3067474at2759"/>
<keyword evidence="6" id="KW-1185">Reference proteome</keyword>
<dbReference type="Proteomes" id="UP000219338">
    <property type="component" value="Unassembled WGS sequence"/>
</dbReference>
<feature type="compositionally biased region" description="Polar residues" evidence="3">
    <location>
        <begin position="60"/>
        <end position="90"/>
    </location>
</feature>
<evidence type="ECO:0000313" key="5">
    <source>
        <dbReference type="EMBL" id="SJK99893.1"/>
    </source>
</evidence>
<dbReference type="GO" id="GO:0006397">
    <property type="term" value="P:mRNA processing"/>
    <property type="evidence" value="ECO:0007669"/>
    <property type="project" value="UniProtKB-KW"/>
</dbReference>
<name>A0A284QTZ3_ARMOS</name>
<protein>
    <recommendedName>
        <fullName evidence="4">CCHC-type domain-containing protein</fullName>
    </recommendedName>
</protein>
<keyword evidence="1" id="KW-0507">mRNA processing</keyword>
<organism evidence="5 6">
    <name type="scientific">Armillaria ostoyae</name>
    <name type="common">Armillaria root rot fungus</name>
    <dbReference type="NCBI Taxonomy" id="47428"/>
    <lineage>
        <taxon>Eukaryota</taxon>
        <taxon>Fungi</taxon>
        <taxon>Dikarya</taxon>
        <taxon>Basidiomycota</taxon>
        <taxon>Agaricomycotina</taxon>
        <taxon>Agaricomycetes</taxon>
        <taxon>Agaricomycetidae</taxon>
        <taxon>Agaricales</taxon>
        <taxon>Marasmiineae</taxon>
        <taxon>Physalacriaceae</taxon>
        <taxon>Armillaria</taxon>
    </lineage>
</organism>
<proteinExistence type="predicted"/>
<dbReference type="EMBL" id="FUEG01000002">
    <property type="protein sequence ID" value="SJK99893.1"/>
    <property type="molecule type" value="Genomic_DNA"/>
</dbReference>
<accession>A0A284QTZ3</accession>
<feature type="region of interest" description="Disordered" evidence="3">
    <location>
        <begin position="56"/>
        <end position="103"/>
    </location>
</feature>
<dbReference type="GO" id="GO:0008270">
    <property type="term" value="F:zinc ion binding"/>
    <property type="evidence" value="ECO:0007669"/>
    <property type="project" value="UniProtKB-KW"/>
</dbReference>
<dbReference type="Pfam" id="PF00098">
    <property type="entry name" value="zf-CCHC"/>
    <property type="match status" value="1"/>
</dbReference>
<dbReference type="Gene3D" id="4.10.60.10">
    <property type="entry name" value="Zinc finger, CCHC-type"/>
    <property type="match status" value="1"/>
</dbReference>
<evidence type="ECO:0000256" key="3">
    <source>
        <dbReference type="SAM" id="MobiDB-lite"/>
    </source>
</evidence>
<evidence type="ECO:0000256" key="1">
    <source>
        <dbReference type="ARBA" id="ARBA00022664"/>
    </source>
</evidence>
<dbReference type="InterPro" id="IPR001878">
    <property type="entry name" value="Znf_CCHC"/>
</dbReference>
<feature type="region of interest" description="Disordered" evidence="3">
    <location>
        <begin position="324"/>
        <end position="348"/>
    </location>
</feature>
<dbReference type="InterPro" id="IPR036875">
    <property type="entry name" value="Znf_CCHC_sf"/>
</dbReference>
<feature type="region of interest" description="Disordered" evidence="3">
    <location>
        <begin position="181"/>
        <end position="236"/>
    </location>
</feature>
<keyword evidence="2" id="KW-0862">Zinc</keyword>
<evidence type="ECO:0000256" key="2">
    <source>
        <dbReference type="PROSITE-ProRule" id="PRU00047"/>
    </source>
</evidence>
<keyword evidence="2" id="KW-0863">Zinc-finger</keyword>
<feature type="compositionally biased region" description="Basic and acidic residues" evidence="3">
    <location>
        <begin position="327"/>
        <end position="348"/>
    </location>
</feature>
<keyword evidence="2" id="KW-0479">Metal-binding</keyword>
<gene>
    <name evidence="5" type="ORF">ARMOST_03204</name>
</gene>
<dbReference type="PROSITE" id="PS50158">
    <property type="entry name" value="ZF_CCHC"/>
    <property type="match status" value="1"/>
</dbReference>
<evidence type="ECO:0000259" key="4">
    <source>
        <dbReference type="PROSITE" id="PS50158"/>
    </source>
</evidence>
<evidence type="ECO:0000313" key="6">
    <source>
        <dbReference type="Proteomes" id="UP000219338"/>
    </source>
</evidence>